<comment type="caution">
    <text evidence="2">The sequence shown here is derived from an EMBL/GenBank/DDBJ whole genome shotgun (WGS) entry which is preliminary data.</text>
</comment>
<dbReference type="AlphaFoldDB" id="A0A3M3RNI2"/>
<organism evidence="2 4">
    <name type="scientific">Pseudomonas cannabina</name>
    <dbReference type="NCBI Taxonomy" id="86840"/>
    <lineage>
        <taxon>Bacteria</taxon>
        <taxon>Pseudomonadati</taxon>
        <taxon>Pseudomonadota</taxon>
        <taxon>Gammaproteobacteria</taxon>
        <taxon>Pseudomonadales</taxon>
        <taxon>Pseudomonadaceae</taxon>
        <taxon>Pseudomonas</taxon>
    </lineage>
</organism>
<dbReference type="EMBL" id="RBPH01000257">
    <property type="protein sequence ID" value="RMN76491.1"/>
    <property type="molecule type" value="Genomic_DNA"/>
</dbReference>
<name>A0A3M3RNI2_PSECA</name>
<dbReference type="Proteomes" id="UP000270524">
    <property type="component" value="Unassembled WGS sequence"/>
</dbReference>
<sequence length="113" mass="12633">MSQFKFSVGEPVILQCLDYPHLNGEYTVTHCIHAHEVYPDPEFGQALRPEILGYFLDGARLILQDGDGNPATALWFEGALRKKYQPGELSFKELLQGIGSPEQQKAKEAEPCV</sequence>
<proteinExistence type="predicted"/>
<reference evidence="3 4" key="1">
    <citation type="submission" date="2018-08" db="EMBL/GenBank/DDBJ databases">
        <title>Recombination of ecologically and evolutionarily significant loci maintains genetic cohesion in the Pseudomonas syringae species complex.</title>
        <authorList>
            <person name="Dillon M."/>
            <person name="Thakur S."/>
            <person name="Almeida R.N.D."/>
            <person name="Weir B.S."/>
            <person name="Guttman D.S."/>
        </authorList>
    </citation>
    <scope>NUCLEOTIDE SEQUENCE [LARGE SCALE GENOMIC DNA]</scope>
    <source>
        <strain evidence="1 3">ICMP 15201</strain>
        <strain evidence="2 4">ICMP 15203</strain>
    </source>
</reference>
<evidence type="ECO:0000313" key="1">
    <source>
        <dbReference type="EMBL" id="RMN76491.1"/>
    </source>
</evidence>
<gene>
    <name evidence="2" type="ORF">ALQ51_04328</name>
    <name evidence="1" type="ORF">ALQ53_103289</name>
</gene>
<dbReference type="RefSeq" id="WP_057413962.1">
    <property type="nucleotide sequence ID" value="NZ_RBPH01000257.1"/>
</dbReference>
<evidence type="ECO:0000313" key="4">
    <source>
        <dbReference type="Proteomes" id="UP000270524"/>
    </source>
</evidence>
<dbReference type="Proteomes" id="UP000269335">
    <property type="component" value="Unassembled WGS sequence"/>
</dbReference>
<evidence type="ECO:0000313" key="3">
    <source>
        <dbReference type="Proteomes" id="UP000269335"/>
    </source>
</evidence>
<protein>
    <submittedName>
        <fullName evidence="2">Uncharacterized protein</fullName>
    </submittedName>
</protein>
<dbReference type="EMBL" id="RBPJ01000126">
    <property type="protein sequence ID" value="RMN97988.1"/>
    <property type="molecule type" value="Genomic_DNA"/>
</dbReference>
<accession>A0A3M3RNI2</accession>
<evidence type="ECO:0000313" key="2">
    <source>
        <dbReference type="EMBL" id="RMN97988.1"/>
    </source>
</evidence>